<dbReference type="Pfam" id="PF07883">
    <property type="entry name" value="Cupin_2"/>
    <property type="match status" value="1"/>
</dbReference>
<protein>
    <submittedName>
        <fullName evidence="4">Cupin domain-containing protein</fullName>
    </submittedName>
</protein>
<accession>A0ABU2SVX4</accession>
<gene>
    <name evidence="4" type="ORF">RM609_24210</name>
</gene>
<dbReference type="Gene3D" id="2.60.120.10">
    <property type="entry name" value="Jelly Rolls"/>
    <property type="match status" value="1"/>
</dbReference>
<keyword evidence="5" id="KW-1185">Reference proteome</keyword>
<feature type="chain" id="PRO_5045174658" evidence="2">
    <location>
        <begin position="34"/>
        <end position="170"/>
    </location>
</feature>
<keyword evidence="2" id="KW-0732">Signal</keyword>
<feature type="domain" description="Cupin type-2" evidence="3">
    <location>
        <begin position="79"/>
        <end position="146"/>
    </location>
</feature>
<dbReference type="InterPro" id="IPR014710">
    <property type="entry name" value="RmlC-like_jellyroll"/>
</dbReference>
<comment type="caution">
    <text evidence="4">The sequence shown here is derived from an EMBL/GenBank/DDBJ whole genome shotgun (WGS) entry which is preliminary data.</text>
</comment>
<evidence type="ECO:0000256" key="1">
    <source>
        <dbReference type="SAM" id="MobiDB-lite"/>
    </source>
</evidence>
<feature type="compositionally biased region" description="Low complexity" evidence="1">
    <location>
        <begin position="37"/>
        <end position="48"/>
    </location>
</feature>
<dbReference type="InterPro" id="IPR011051">
    <property type="entry name" value="RmlC_Cupin_sf"/>
</dbReference>
<dbReference type="Proteomes" id="UP001180531">
    <property type="component" value="Unassembled WGS sequence"/>
</dbReference>
<reference evidence="4" key="1">
    <citation type="submission" date="2024-05" db="EMBL/GenBank/DDBJ databases">
        <title>30 novel species of actinomycetes from the DSMZ collection.</title>
        <authorList>
            <person name="Nouioui I."/>
        </authorList>
    </citation>
    <scope>NUCLEOTIDE SEQUENCE</scope>
    <source>
        <strain evidence="4">DSM 40473</strain>
    </source>
</reference>
<dbReference type="SUPFAM" id="SSF51182">
    <property type="entry name" value="RmlC-like cupins"/>
    <property type="match status" value="1"/>
</dbReference>
<dbReference type="InterPro" id="IPR013096">
    <property type="entry name" value="Cupin_2"/>
</dbReference>
<evidence type="ECO:0000256" key="2">
    <source>
        <dbReference type="SAM" id="SignalP"/>
    </source>
</evidence>
<proteinExistence type="predicted"/>
<sequence>MSVMPFFRAHRRALGYTAMVAALCLTAGGVANAAASAGQPAPQAAPGPITSETLSEGDSSLPFKVDADGPRHLVYRKAVIPPGVATGWHYHVGAEIAVIKSGTLTRINGADCTVRAIKPGDALVEPTGPDEVHYGVNRGTEPVVLYITDVLPAGAPFSKPAADPGCPTAK</sequence>
<evidence type="ECO:0000313" key="5">
    <source>
        <dbReference type="Proteomes" id="UP001180531"/>
    </source>
</evidence>
<feature type="signal peptide" evidence="2">
    <location>
        <begin position="1"/>
        <end position="33"/>
    </location>
</feature>
<dbReference type="RefSeq" id="WP_311613652.1">
    <property type="nucleotide sequence ID" value="NZ_JAVRFI010000018.1"/>
</dbReference>
<evidence type="ECO:0000259" key="3">
    <source>
        <dbReference type="Pfam" id="PF07883"/>
    </source>
</evidence>
<feature type="region of interest" description="Disordered" evidence="1">
    <location>
        <begin position="37"/>
        <end position="60"/>
    </location>
</feature>
<name>A0ABU2SVX4_9ACTN</name>
<dbReference type="EMBL" id="JAVRFI010000018">
    <property type="protein sequence ID" value="MDT0452165.1"/>
    <property type="molecule type" value="Genomic_DNA"/>
</dbReference>
<organism evidence="4 5">
    <name type="scientific">Streptomyces hesseae</name>
    <dbReference type="NCBI Taxonomy" id="3075519"/>
    <lineage>
        <taxon>Bacteria</taxon>
        <taxon>Bacillati</taxon>
        <taxon>Actinomycetota</taxon>
        <taxon>Actinomycetes</taxon>
        <taxon>Kitasatosporales</taxon>
        <taxon>Streptomycetaceae</taxon>
        <taxon>Streptomyces</taxon>
    </lineage>
</organism>
<evidence type="ECO:0000313" key="4">
    <source>
        <dbReference type="EMBL" id="MDT0452165.1"/>
    </source>
</evidence>